<protein>
    <submittedName>
        <fullName evidence="2">Cytochrome C</fullName>
    </submittedName>
</protein>
<dbReference type="GO" id="GO:0022900">
    <property type="term" value="P:electron transport chain"/>
    <property type="evidence" value="ECO:0007669"/>
    <property type="project" value="InterPro"/>
</dbReference>
<dbReference type="InterPro" id="IPR002321">
    <property type="entry name" value="Cyt_c_II"/>
</dbReference>
<dbReference type="EMBL" id="CP042997">
    <property type="protein sequence ID" value="QEH34351.1"/>
    <property type="molecule type" value="Genomic_DNA"/>
</dbReference>
<accession>A0A5B9W2P8</accession>
<dbReference type="GO" id="GO:0020037">
    <property type="term" value="F:heme binding"/>
    <property type="evidence" value="ECO:0007669"/>
    <property type="project" value="InterPro"/>
</dbReference>
<evidence type="ECO:0000313" key="2">
    <source>
        <dbReference type="EMBL" id="QEH34351.1"/>
    </source>
</evidence>
<feature type="region of interest" description="Disordered" evidence="1">
    <location>
        <begin position="33"/>
        <end position="59"/>
    </location>
</feature>
<dbReference type="KEGG" id="agv:OJF2_28880"/>
<dbReference type="AlphaFoldDB" id="A0A5B9W2P8"/>
<dbReference type="SUPFAM" id="SSF47175">
    <property type="entry name" value="Cytochromes"/>
    <property type="match status" value="1"/>
</dbReference>
<sequence length="179" mass="18635">MRRRDLVARRLYCQIVPMALGLTFLLGGCEGPTQAPPSKEVQAGAGAQSQPPPPPSNPKIKEIMARVGGPGPQSLQNSLVAAVKAEQPAWEEIQGGAKEYARLAAEMGGLEPIKGSSASWKELTKAFADSTADLDKAALAKEKDKVGETLAKLGGSCMGCHRQHRIMAPPGGRAASPGG</sequence>
<dbReference type="PROSITE" id="PS51257">
    <property type="entry name" value="PROKAR_LIPOPROTEIN"/>
    <property type="match status" value="1"/>
</dbReference>
<dbReference type="Gene3D" id="1.20.120.10">
    <property type="entry name" value="Cytochrome c/b562"/>
    <property type="match status" value="1"/>
</dbReference>
<dbReference type="GO" id="GO:0005506">
    <property type="term" value="F:iron ion binding"/>
    <property type="evidence" value="ECO:0007669"/>
    <property type="project" value="InterPro"/>
</dbReference>
<dbReference type="GO" id="GO:0009055">
    <property type="term" value="F:electron transfer activity"/>
    <property type="evidence" value="ECO:0007669"/>
    <property type="project" value="InterPro"/>
</dbReference>
<evidence type="ECO:0000313" key="3">
    <source>
        <dbReference type="Proteomes" id="UP000324233"/>
    </source>
</evidence>
<evidence type="ECO:0000256" key="1">
    <source>
        <dbReference type="SAM" id="MobiDB-lite"/>
    </source>
</evidence>
<name>A0A5B9W2P8_9BACT</name>
<organism evidence="2 3">
    <name type="scientific">Aquisphaera giovannonii</name>
    <dbReference type="NCBI Taxonomy" id="406548"/>
    <lineage>
        <taxon>Bacteria</taxon>
        <taxon>Pseudomonadati</taxon>
        <taxon>Planctomycetota</taxon>
        <taxon>Planctomycetia</taxon>
        <taxon>Isosphaerales</taxon>
        <taxon>Isosphaeraceae</taxon>
        <taxon>Aquisphaera</taxon>
    </lineage>
</organism>
<dbReference type="Proteomes" id="UP000324233">
    <property type="component" value="Chromosome"/>
</dbReference>
<gene>
    <name evidence="2" type="ORF">OJF2_28880</name>
</gene>
<dbReference type="PROSITE" id="PS51009">
    <property type="entry name" value="CYTCII"/>
    <property type="match status" value="1"/>
</dbReference>
<dbReference type="Pfam" id="PF01322">
    <property type="entry name" value="Cytochrom_C_2"/>
    <property type="match status" value="1"/>
</dbReference>
<proteinExistence type="predicted"/>
<dbReference type="InterPro" id="IPR010980">
    <property type="entry name" value="Cyt_c/b562"/>
</dbReference>
<keyword evidence="3" id="KW-1185">Reference proteome</keyword>
<reference evidence="2 3" key="1">
    <citation type="submission" date="2019-08" db="EMBL/GenBank/DDBJ databases">
        <title>Deep-cultivation of Planctomycetes and their phenomic and genomic characterization uncovers novel biology.</title>
        <authorList>
            <person name="Wiegand S."/>
            <person name="Jogler M."/>
            <person name="Boedeker C."/>
            <person name="Pinto D."/>
            <person name="Vollmers J."/>
            <person name="Rivas-Marin E."/>
            <person name="Kohn T."/>
            <person name="Peeters S.H."/>
            <person name="Heuer A."/>
            <person name="Rast P."/>
            <person name="Oberbeckmann S."/>
            <person name="Bunk B."/>
            <person name="Jeske O."/>
            <person name="Meyerdierks A."/>
            <person name="Storesund J.E."/>
            <person name="Kallscheuer N."/>
            <person name="Luecker S."/>
            <person name="Lage O.M."/>
            <person name="Pohl T."/>
            <person name="Merkel B.J."/>
            <person name="Hornburger P."/>
            <person name="Mueller R.-W."/>
            <person name="Bruemmer F."/>
            <person name="Labrenz M."/>
            <person name="Spormann A.M."/>
            <person name="Op den Camp H."/>
            <person name="Overmann J."/>
            <person name="Amann R."/>
            <person name="Jetten M.S.M."/>
            <person name="Mascher T."/>
            <person name="Medema M.H."/>
            <person name="Devos D.P."/>
            <person name="Kaster A.-K."/>
            <person name="Ovreas L."/>
            <person name="Rohde M."/>
            <person name="Galperin M.Y."/>
            <person name="Jogler C."/>
        </authorList>
    </citation>
    <scope>NUCLEOTIDE SEQUENCE [LARGE SCALE GENOMIC DNA]</scope>
    <source>
        <strain evidence="2 3">OJF2</strain>
    </source>
</reference>